<sequence>MDPDALHSSPVMMTGVKYHSQDEKSEYLYQTVEQKPSAPVTQSAEGQSSAQRDSLWKRTSLLFISLWIITLISLTTTLGLYFKQSSAVQSELTEQQRNSSIHIIELEKQLGEKKRENSNLQKEVGEKEQEFSDLHTRFSSMRASYLPTEM</sequence>
<organism evidence="3 4">
    <name type="scientific">Albula glossodonta</name>
    <name type="common">roundjaw bonefish</name>
    <dbReference type="NCBI Taxonomy" id="121402"/>
    <lineage>
        <taxon>Eukaryota</taxon>
        <taxon>Metazoa</taxon>
        <taxon>Chordata</taxon>
        <taxon>Craniata</taxon>
        <taxon>Vertebrata</taxon>
        <taxon>Euteleostomi</taxon>
        <taxon>Actinopterygii</taxon>
        <taxon>Neopterygii</taxon>
        <taxon>Teleostei</taxon>
        <taxon>Albuliformes</taxon>
        <taxon>Albulidae</taxon>
        <taxon>Albula</taxon>
    </lineage>
</organism>
<keyword evidence="2" id="KW-0472">Membrane</keyword>
<accession>A0A8T2N0N0</accession>
<keyword evidence="1" id="KW-0175">Coiled coil</keyword>
<evidence type="ECO:0000256" key="2">
    <source>
        <dbReference type="SAM" id="Phobius"/>
    </source>
</evidence>
<protein>
    <submittedName>
        <fullName evidence="3">Uncharacterized protein</fullName>
    </submittedName>
</protein>
<evidence type="ECO:0000313" key="4">
    <source>
        <dbReference type="Proteomes" id="UP000824540"/>
    </source>
</evidence>
<name>A0A8T2N0N0_9TELE</name>
<evidence type="ECO:0000256" key="1">
    <source>
        <dbReference type="SAM" id="Coils"/>
    </source>
</evidence>
<proteinExistence type="predicted"/>
<dbReference type="EMBL" id="JAFBMS010000332">
    <property type="protein sequence ID" value="KAG9331448.1"/>
    <property type="molecule type" value="Genomic_DNA"/>
</dbReference>
<keyword evidence="2" id="KW-0812">Transmembrane</keyword>
<keyword evidence="4" id="KW-1185">Reference proteome</keyword>
<feature type="transmembrane region" description="Helical" evidence="2">
    <location>
        <begin position="61"/>
        <end position="82"/>
    </location>
</feature>
<comment type="caution">
    <text evidence="3">The sequence shown here is derived from an EMBL/GenBank/DDBJ whole genome shotgun (WGS) entry which is preliminary data.</text>
</comment>
<dbReference type="AlphaFoldDB" id="A0A8T2N0N0"/>
<feature type="coiled-coil region" evidence="1">
    <location>
        <begin position="103"/>
        <end position="130"/>
    </location>
</feature>
<feature type="non-terminal residue" evidence="3">
    <location>
        <position position="1"/>
    </location>
</feature>
<gene>
    <name evidence="3" type="ORF">JZ751_019140</name>
</gene>
<reference evidence="3" key="1">
    <citation type="thesis" date="2021" institute="BYU ScholarsArchive" country="Provo, UT, USA">
        <title>Applications of and Algorithms for Genome Assembly and Genomic Analyses with an Emphasis on Marine Teleosts.</title>
        <authorList>
            <person name="Pickett B.D."/>
        </authorList>
    </citation>
    <scope>NUCLEOTIDE SEQUENCE</scope>
    <source>
        <strain evidence="3">HI-2016</strain>
    </source>
</reference>
<dbReference type="Proteomes" id="UP000824540">
    <property type="component" value="Unassembled WGS sequence"/>
</dbReference>
<evidence type="ECO:0000313" key="3">
    <source>
        <dbReference type="EMBL" id="KAG9331448.1"/>
    </source>
</evidence>
<keyword evidence="2" id="KW-1133">Transmembrane helix</keyword>